<protein>
    <submittedName>
        <fullName evidence="1">Uncharacterized protein</fullName>
    </submittedName>
</protein>
<dbReference type="OrthoDB" id="10559542at2759"/>
<organism evidence="1 2">
    <name type="scientific">Hymenochirus boettgeri</name>
    <name type="common">Congo dwarf clawed frog</name>
    <dbReference type="NCBI Taxonomy" id="247094"/>
    <lineage>
        <taxon>Eukaryota</taxon>
        <taxon>Metazoa</taxon>
        <taxon>Chordata</taxon>
        <taxon>Craniata</taxon>
        <taxon>Vertebrata</taxon>
        <taxon>Euteleostomi</taxon>
        <taxon>Amphibia</taxon>
        <taxon>Batrachia</taxon>
        <taxon>Anura</taxon>
        <taxon>Pipoidea</taxon>
        <taxon>Pipidae</taxon>
        <taxon>Pipinae</taxon>
        <taxon>Hymenochirus</taxon>
    </lineage>
</organism>
<proteinExistence type="predicted"/>
<evidence type="ECO:0000313" key="1">
    <source>
        <dbReference type="EMBL" id="KAG8437474.1"/>
    </source>
</evidence>
<dbReference type="AlphaFoldDB" id="A0A8T2J227"/>
<gene>
    <name evidence="1" type="ORF">GDO86_008249</name>
</gene>
<reference evidence="1" key="1">
    <citation type="thesis" date="2020" institute="ProQuest LLC" country="789 East Eisenhower Parkway, Ann Arbor, MI, USA">
        <title>Comparative Genomics and Chromosome Evolution.</title>
        <authorList>
            <person name="Mudd A.B."/>
        </authorList>
    </citation>
    <scope>NUCLEOTIDE SEQUENCE</scope>
    <source>
        <strain evidence="1">Female2</strain>
        <tissue evidence="1">Blood</tissue>
    </source>
</reference>
<sequence length="79" mass="8899">MAGKLNQEDVKFVLERLKGINRSLDSCIKSFDECGAKLGKSTQCQDFLNHCLKPIQTGFIESRMTKVLQILLLGHFKVS</sequence>
<keyword evidence="2" id="KW-1185">Reference proteome</keyword>
<evidence type="ECO:0000313" key="2">
    <source>
        <dbReference type="Proteomes" id="UP000812440"/>
    </source>
</evidence>
<name>A0A8T2J227_9PIPI</name>
<comment type="caution">
    <text evidence="1">The sequence shown here is derived from an EMBL/GenBank/DDBJ whole genome shotgun (WGS) entry which is preliminary data.</text>
</comment>
<accession>A0A8T2J227</accession>
<dbReference type="EMBL" id="JAACNH010000007">
    <property type="protein sequence ID" value="KAG8437474.1"/>
    <property type="molecule type" value="Genomic_DNA"/>
</dbReference>
<dbReference type="Proteomes" id="UP000812440">
    <property type="component" value="Chromosome 4"/>
</dbReference>